<feature type="region of interest" description="Disordered" evidence="1">
    <location>
        <begin position="60"/>
        <end position="86"/>
    </location>
</feature>
<evidence type="ECO:0000256" key="1">
    <source>
        <dbReference type="SAM" id="MobiDB-lite"/>
    </source>
</evidence>
<reference evidence="2 3" key="1">
    <citation type="submission" date="2018-03" db="EMBL/GenBank/DDBJ databases">
        <authorList>
            <person name="Keele B.F."/>
        </authorList>
    </citation>
    <scope>NUCLEOTIDE SEQUENCE [LARGE SCALE GENOMIC DNA]</scope>
    <source>
        <strain evidence="2 3">CECT 8626</strain>
    </source>
</reference>
<evidence type="ECO:0000313" key="3">
    <source>
        <dbReference type="Proteomes" id="UP000244924"/>
    </source>
</evidence>
<dbReference type="Proteomes" id="UP000244924">
    <property type="component" value="Unassembled WGS sequence"/>
</dbReference>
<dbReference type="EMBL" id="OMOQ01000001">
    <property type="protein sequence ID" value="SPH18296.1"/>
    <property type="molecule type" value="Genomic_DNA"/>
</dbReference>
<gene>
    <name evidence="2" type="ORF">DEA8626_01831</name>
</gene>
<name>A0A2R8B6V0_9RHOB</name>
<keyword evidence="3" id="KW-1185">Reference proteome</keyword>
<proteinExistence type="predicted"/>
<organism evidence="2 3">
    <name type="scientific">Albidovulum aquaemixtae</name>
    <dbReference type="NCBI Taxonomy" id="1542388"/>
    <lineage>
        <taxon>Bacteria</taxon>
        <taxon>Pseudomonadati</taxon>
        <taxon>Pseudomonadota</taxon>
        <taxon>Alphaproteobacteria</taxon>
        <taxon>Rhodobacterales</taxon>
        <taxon>Paracoccaceae</taxon>
        <taxon>Albidovulum</taxon>
    </lineage>
</organism>
<evidence type="ECO:0000313" key="2">
    <source>
        <dbReference type="EMBL" id="SPH18296.1"/>
    </source>
</evidence>
<accession>A0A2R8B6V0</accession>
<dbReference type="AlphaFoldDB" id="A0A2R8B6V0"/>
<feature type="compositionally biased region" description="Basic and acidic residues" evidence="1">
    <location>
        <begin position="73"/>
        <end position="86"/>
    </location>
</feature>
<sequence length="100" mass="11080">MSFKSLALSAPDFAASVLSAPSFLRIAVPSWRSVGINTQVEAEPESPTLSREEIQALFHGELNGRTPGKRRLTNTEKEERDLAERIRQALYPYSGGEFSN</sequence>
<protein>
    <submittedName>
        <fullName evidence="2">Uncharacterized protein</fullName>
    </submittedName>
</protein>